<dbReference type="PROSITE" id="PS51300">
    <property type="entry name" value="NIRD"/>
    <property type="match status" value="1"/>
</dbReference>
<evidence type="ECO:0000313" key="10">
    <source>
        <dbReference type="Proteomes" id="UP000228535"/>
    </source>
</evidence>
<sequence length="118" mass="12663">MEAVIDVTWVPVCAAADIPADGGACALVEGEQIAIFNFARRGEWYATQNLCPHKQQMALARGMIGSTGEACEPKVACPFHKRTFSLLTGECLNGDECSIRTYPIKVEDGLVFIGLEAG</sequence>
<dbReference type="CDD" id="cd03529">
    <property type="entry name" value="Rieske_NirD"/>
    <property type="match status" value="1"/>
</dbReference>
<dbReference type="SUPFAM" id="SSF50022">
    <property type="entry name" value="ISP domain"/>
    <property type="match status" value="1"/>
</dbReference>
<dbReference type="GO" id="GO:0046872">
    <property type="term" value="F:metal ion binding"/>
    <property type="evidence" value="ECO:0007669"/>
    <property type="project" value="UniProtKB-KW"/>
</dbReference>
<evidence type="ECO:0000256" key="4">
    <source>
        <dbReference type="ARBA" id="ARBA00023002"/>
    </source>
</evidence>
<evidence type="ECO:0000256" key="7">
    <source>
        <dbReference type="ARBA" id="ARBA00023063"/>
    </source>
</evidence>
<dbReference type="GO" id="GO:0042128">
    <property type="term" value="P:nitrate assimilation"/>
    <property type="evidence" value="ECO:0007669"/>
    <property type="project" value="UniProtKB-KW"/>
</dbReference>
<proteinExistence type="predicted"/>
<keyword evidence="1" id="KW-0349">Heme</keyword>
<dbReference type="PROSITE" id="PS51296">
    <property type="entry name" value="RIESKE"/>
    <property type="match status" value="1"/>
</dbReference>
<evidence type="ECO:0000259" key="8">
    <source>
        <dbReference type="PROSITE" id="PS51296"/>
    </source>
</evidence>
<keyword evidence="4" id="KW-0560">Oxidoreductase</keyword>
<keyword evidence="3" id="KW-0479">Metal-binding</keyword>
<evidence type="ECO:0000256" key="2">
    <source>
        <dbReference type="ARBA" id="ARBA00022714"/>
    </source>
</evidence>
<comment type="caution">
    <text evidence="9">The sequence shown here is derived from an EMBL/GenBank/DDBJ whole genome shotgun (WGS) entry which is preliminary data.</text>
</comment>
<accession>A0A2M9BS30</accession>
<dbReference type="PANTHER" id="PTHR43809">
    <property type="entry name" value="NITRITE REDUCTASE (NADH) LARGE SUBUNIT"/>
    <property type="match status" value="1"/>
</dbReference>
<dbReference type="InterPro" id="IPR017941">
    <property type="entry name" value="Rieske_2Fe-2S"/>
</dbReference>
<keyword evidence="10" id="KW-1185">Reference proteome</keyword>
<keyword evidence="7" id="KW-0534">Nitrate assimilation</keyword>
<keyword evidence="5" id="KW-0408">Iron</keyword>
<evidence type="ECO:0000256" key="5">
    <source>
        <dbReference type="ARBA" id="ARBA00023004"/>
    </source>
</evidence>
<reference evidence="9 10" key="1">
    <citation type="submission" date="2017-11" db="EMBL/GenBank/DDBJ databases">
        <title>Genomic Encyclopedia of Archaeal and Bacterial Type Strains, Phase II (KMG-II): From Individual Species to Whole Genera.</title>
        <authorList>
            <person name="Goeker M."/>
        </authorList>
    </citation>
    <scope>NUCLEOTIDE SEQUENCE [LARGE SCALE GENOMIC DNA]</scope>
    <source>
        <strain evidence="9 10">DSM 11115</strain>
    </source>
</reference>
<dbReference type="RefSeq" id="WP_100336336.1">
    <property type="nucleotide sequence ID" value="NZ_PGFA01000001.1"/>
</dbReference>
<organism evidence="9 10">
    <name type="scientific">Hymenobacter chitinivorans DSM 11115</name>
    <dbReference type="NCBI Taxonomy" id="1121954"/>
    <lineage>
        <taxon>Bacteria</taxon>
        <taxon>Pseudomonadati</taxon>
        <taxon>Bacteroidota</taxon>
        <taxon>Cytophagia</taxon>
        <taxon>Cytophagales</taxon>
        <taxon>Hymenobacteraceae</taxon>
        <taxon>Hymenobacter</taxon>
    </lineage>
</organism>
<evidence type="ECO:0000256" key="1">
    <source>
        <dbReference type="ARBA" id="ARBA00022617"/>
    </source>
</evidence>
<gene>
    <name evidence="9" type="ORF">CLV45_2133</name>
</gene>
<protein>
    <submittedName>
        <fullName evidence="9">Nitrite reductase (NADH) small subunit</fullName>
    </submittedName>
</protein>
<keyword evidence="2" id="KW-0001">2Fe-2S</keyword>
<dbReference type="AlphaFoldDB" id="A0A2M9BS30"/>
<name>A0A2M9BS30_9BACT</name>
<dbReference type="GO" id="GO:0051537">
    <property type="term" value="F:2 iron, 2 sulfur cluster binding"/>
    <property type="evidence" value="ECO:0007669"/>
    <property type="project" value="UniProtKB-KW"/>
</dbReference>
<dbReference type="Gene3D" id="2.102.10.10">
    <property type="entry name" value="Rieske [2Fe-2S] iron-sulphur domain"/>
    <property type="match status" value="1"/>
</dbReference>
<keyword evidence="6" id="KW-0411">Iron-sulfur</keyword>
<evidence type="ECO:0000256" key="3">
    <source>
        <dbReference type="ARBA" id="ARBA00022723"/>
    </source>
</evidence>
<dbReference type="Pfam" id="PF13806">
    <property type="entry name" value="Rieske_2"/>
    <property type="match status" value="1"/>
</dbReference>
<dbReference type="InterPro" id="IPR052034">
    <property type="entry name" value="NasD-like"/>
</dbReference>
<evidence type="ECO:0000313" key="9">
    <source>
        <dbReference type="EMBL" id="PJJ60702.1"/>
    </source>
</evidence>
<dbReference type="InterPro" id="IPR012748">
    <property type="entry name" value="Rieske-like_NirD"/>
</dbReference>
<dbReference type="NCBIfam" id="TIGR02378">
    <property type="entry name" value="nirD_assim_sml"/>
    <property type="match status" value="1"/>
</dbReference>
<dbReference type="PANTHER" id="PTHR43809:SF1">
    <property type="entry name" value="NITRITE REDUCTASE (NADH) LARGE SUBUNIT"/>
    <property type="match status" value="1"/>
</dbReference>
<dbReference type="GO" id="GO:0008942">
    <property type="term" value="F:nitrite reductase [NAD(P)H] activity"/>
    <property type="evidence" value="ECO:0007669"/>
    <property type="project" value="InterPro"/>
</dbReference>
<dbReference type="OrthoDB" id="516687at2"/>
<dbReference type="Proteomes" id="UP000228535">
    <property type="component" value="Unassembled WGS sequence"/>
</dbReference>
<evidence type="ECO:0000256" key="6">
    <source>
        <dbReference type="ARBA" id="ARBA00023014"/>
    </source>
</evidence>
<dbReference type="EMBL" id="PGFA01000001">
    <property type="protein sequence ID" value="PJJ60702.1"/>
    <property type="molecule type" value="Genomic_DNA"/>
</dbReference>
<dbReference type="InterPro" id="IPR036922">
    <property type="entry name" value="Rieske_2Fe-2S_sf"/>
</dbReference>
<feature type="domain" description="Rieske" evidence="8">
    <location>
        <begin position="9"/>
        <end position="113"/>
    </location>
</feature>